<keyword evidence="15" id="KW-0735">Signal-anchor</keyword>
<evidence type="ECO:0000256" key="14">
    <source>
        <dbReference type="ARBA" id="ARBA00022837"/>
    </source>
</evidence>
<evidence type="ECO:0000256" key="2">
    <source>
        <dbReference type="ARBA" id="ARBA00004401"/>
    </source>
</evidence>
<dbReference type="EMBL" id="KQ414596">
    <property type="protein sequence ID" value="KOC70006.1"/>
    <property type="molecule type" value="Genomic_DNA"/>
</dbReference>
<protein>
    <recommendedName>
        <fullName evidence="25">Aminopeptidase</fullName>
        <ecNumber evidence="25">3.4.11.-</ecNumber>
    </recommendedName>
</protein>
<comment type="subunit">
    <text evidence="5">Homodimer; disulfide-linked.</text>
</comment>
<evidence type="ECO:0000256" key="19">
    <source>
        <dbReference type="ARBA" id="ARBA00023157"/>
    </source>
</evidence>
<evidence type="ECO:0000256" key="20">
    <source>
        <dbReference type="ARBA" id="ARBA00023180"/>
    </source>
</evidence>
<dbReference type="GO" id="GO:0005615">
    <property type="term" value="C:extracellular space"/>
    <property type="evidence" value="ECO:0007669"/>
    <property type="project" value="TreeGrafter"/>
</dbReference>
<evidence type="ECO:0000256" key="7">
    <source>
        <dbReference type="ARBA" id="ARBA00022475"/>
    </source>
</evidence>
<dbReference type="GO" id="GO:0098552">
    <property type="term" value="C:side of membrane"/>
    <property type="evidence" value="ECO:0007669"/>
    <property type="project" value="UniProtKB-KW"/>
</dbReference>
<dbReference type="SUPFAM" id="SSF55486">
    <property type="entry name" value="Metalloproteases ('zincins'), catalytic domain"/>
    <property type="match status" value="1"/>
</dbReference>
<dbReference type="PANTHER" id="PTHR11533">
    <property type="entry name" value="PROTEASE M1 ZINC METALLOPROTEASE"/>
    <property type="match status" value="1"/>
</dbReference>
<keyword evidence="8" id="KW-0336">GPI-anchor</keyword>
<evidence type="ECO:0000259" key="27">
    <source>
        <dbReference type="Pfam" id="PF11838"/>
    </source>
</evidence>
<evidence type="ECO:0000313" key="30">
    <source>
        <dbReference type="Proteomes" id="UP000053825"/>
    </source>
</evidence>
<dbReference type="GO" id="GO:0043171">
    <property type="term" value="P:peptide catabolic process"/>
    <property type="evidence" value="ECO:0007669"/>
    <property type="project" value="TreeGrafter"/>
</dbReference>
<feature type="site" description="Transition state stabilizer" evidence="24">
    <location>
        <position position="423"/>
    </location>
</feature>
<keyword evidence="30" id="KW-1185">Reference proteome</keyword>
<evidence type="ECO:0000256" key="3">
    <source>
        <dbReference type="ARBA" id="ARBA00004609"/>
    </source>
</evidence>
<gene>
    <name evidence="29" type="ORF">WH47_08267</name>
</gene>
<evidence type="ECO:0000256" key="12">
    <source>
        <dbReference type="ARBA" id="ARBA00022801"/>
    </source>
</evidence>
<keyword evidence="9 25" id="KW-0645">Protease</keyword>
<evidence type="ECO:0000256" key="16">
    <source>
        <dbReference type="ARBA" id="ARBA00022989"/>
    </source>
</evidence>
<evidence type="ECO:0000256" key="23">
    <source>
        <dbReference type="PIRSR" id="PIRSR634016-3"/>
    </source>
</evidence>
<evidence type="ECO:0000259" key="26">
    <source>
        <dbReference type="Pfam" id="PF01433"/>
    </source>
</evidence>
<feature type="domain" description="ERAP1-like C-terminal" evidence="27">
    <location>
        <begin position="560"/>
        <end position="893"/>
    </location>
</feature>
<dbReference type="GO" id="GO:0070006">
    <property type="term" value="F:metalloaminopeptidase activity"/>
    <property type="evidence" value="ECO:0007669"/>
    <property type="project" value="TreeGrafter"/>
</dbReference>
<keyword evidence="17 25" id="KW-0482">Metalloprotease</keyword>
<evidence type="ECO:0000256" key="11">
    <source>
        <dbReference type="ARBA" id="ARBA00022723"/>
    </source>
</evidence>
<dbReference type="InterPro" id="IPR050344">
    <property type="entry name" value="Peptidase_M1_aminopeptidases"/>
</dbReference>
<comment type="cofactor">
    <cofactor evidence="23 25">
        <name>Zn(2+)</name>
        <dbReference type="ChEBI" id="CHEBI:29105"/>
    </cofactor>
    <text evidence="23 25">Binds 1 zinc ion per subunit.</text>
</comment>
<dbReference type="Gene3D" id="1.25.50.20">
    <property type="match status" value="1"/>
</dbReference>
<keyword evidence="10" id="KW-0812">Transmembrane</keyword>
<keyword evidence="11 23" id="KW-0479">Metal-binding</keyword>
<organism evidence="29 30">
    <name type="scientific">Habropoda laboriosa</name>
    <dbReference type="NCBI Taxonomy" id="597456"/>
    <lineage>
        <taxon>Eukaryota</taxon>
        <taxon>Metazoa</taxon>
        <taxon>Ecdysozoa</taxon>
        <taxon>Arthropoda</taxon>
        <taxon>Hexapoda</taxon>
        <taxon>Insecta</taxon>
        <taxon>Pterygota</taxon>
        <taxon>Neoptera</taxon>
        <taxon>Endopterygota</taxon>
        <taxon>Hymenoptera</taxon>
        <taxon>Apocrita</taxon>
        <taxon>Aculeata</taxon>
        <taxon>Apoidea</taxon>
        <taxon>Anthophila</taxon>
        <taxon>Apidae</taxon>
        <taxon>Habropoda</taxon>
    </lineage>
</organism>
<evidence type="ECO:0000256" key="10">
    <source>
        <dbReference type="ARBA" id="ARBA00022692"/>
    </source>
</evidence>
<dbReference type="SUPFAM" id="SSF63737">
    <property type="entry name" value="Leukotriene A4 hydrolase N-terminal domain"/>
    <property type="match status" value="1"/>
</dbReference>
<evidence type="ECO:0000256" key="4">
    <source>
        <dbReference type="ARBA" id="ARBA00010136"/>
    </source>
</evidence>
<keyword evidence="7" id="KW-1003">Cell membrane</keyword>
<dbReference type="PANTHER" id="PTHR11533:SF276">
    <property type="entry name" value="GLUTAMYL AMINOPEPTIDASE"/>
    <property type="match status" value="1"/>
</dbReference>
<proteinExistence type="inferred from homology"/>
<feature type="binding site" evidence="23">
    <location>
        <position position="337"/>
    </location>
    <ligand>
        <name>Zn(2+)</name>
        <dbReference type="ChEBI" id="CHEBI:29105"/>
        <note>catalytic</note>
    </ligand>
</feature>
<dbReference type="InterPro" id="IPR042097">
    <property type="entry name" value="Aminopeptidase_N-like_N_sf"/>
</dbReference>
<dbReference type="InterPro" id="IPR001930">
    <property type="entry name" value="Peptidase_M1"/>
</dbReference>
<dbReference type="EC" id="3.4.11.-" evidence="25"/>
<evidence type="ECO:0000259" key="28">
    <source>
        <dbReference type="Pfam" id="PF17900"/>
    </source>
</evidence>
<dbReference type="GO" id="GO:0004230">
    <property type="term" value="F:glutamyl aminopeptidase activity"/>
    <property type="evidence" value="ECO:0007669"/>
    <property type="project" value="UniProtKB-EC"/>
</dbReference>
<keyword evidence="20" id="KW-0325">Glycoprotein</keyword>
<name>A0A0L7RH27_9HYME</name>
<feature type="domain" description="Peptidase M1 membrane alanine aminopeptidase" evidence="26">
    <location>
        <begin position="265"/>
        <end position="484"/>
    </location>
</feature>
<evidence type="ECO:0000256" key="15">
    <source>
        <dbReference type="ARBA" id="ARBA00022968"/>
    </source>
</evidence>
<keyword evidence="18" id="KW-0472">Membrane</keyword>
<keyword evidence="21" id="KW-0449">Lipoprotein</keyword>
<dbReference type="Gene3D" id="2.60.40.1730">
    <property type="entry name" value="tricorn interacting facor f3 domain"/>
    <property type="match status" value="1"/>
</dbReference>
<keyword evidence="14" id="KW-0106">Calcium</keyword>
<evidence type="ECO:0000256" key="6">
    <source>
        <dbReference type="ARBA" id="ARBA00022438"/>
    </source>
</evidence>
<dbReference type="GO" id="GO:0005737">
    <property type="term" value="C:cytoplasm"/>
    <property type="evidence" value="ECO:0007669"/>
    <property type="project" value="TreeGrafter"/>
</dbReference>
<dbReference type="AlphaFoldDB" id="A0A0L7RH27"/>
<dbReference type="Gene3D" id="1.10.390.10">
    <property type="entry name" value="Neutral Protease Domain 2"/>
    <property type="match status" value="1"/>
</dbReference>
<comment type="catalytic activity">
    <reaction evidence="1">
        <text>Release of N-terminal glutamate (and to a lesser extent aspartate) from a peptide.</text>
        <dbReference type="EC" id="3.4.11.7"/>
    </reaction>
</comment>
<dbReference type="Pfam" id="PF17900">
    <property type="entry name" value="Peptidase_M1_N"/>
    <property type="match status" value="1"/>
</dbReference>
<feature type="active site" description="Proton acceptor" evidence="22">
    <location>
        <position position="338"/>
    </location>
</feature>
<evidence type="ECO:0000256" key="18">
    <source>
        <dbReference type="ARBA" id="ARBA00023136"/>
    </source>
</evidence>
<keyword evidence="6 25" id="KW-0031">Aminopeptidase</keyword>
<comment type="subcellular location">
    <subcellularLocation>
        <location evidence="3">Cell membrane</location>
        <topology evidence="3">Lipid-anchor</topology>
        <topology evidence="3">GPI-anchor</topology>
    </subcellularLocation>
    <subcellularLocation>
        <location evidence="2">Cell membrane</location>
        <topology evidence="2">Single-pass type II membrane protein</topology>
    </subcellularLocation>
</comment>
<evidence type="ECO:0000313" key="29">
    <source>
        <dbReference type="EMBL" id="KOC70006.1"/>
    </source>
</evidence>
<evidence type="ECO:0000256" key="5">
    <source>
        <dbReference type="ARBA" id="ARBA00011748"/>
    </source>
</evidence>
<dbReference type="FunFam" id="2.60.40.1730:FF:000012">
    <property type="entry name" value="Aminopeptidase N"/>
    <property type="match status" value="1"/>
</dbReference>
<comment type="similarity">
    <text evidence="4 25">Belongs to the peptidase M1 family.</text>
</comment>
<feature type="binding site" evidence="23">
    <location>
        <position position="341"/>
    </location>
    <ligand>
        <name>Zn(2+)</name>
        <dbReference type="ChEBI" id="CHEBI:29105"/>
        <note>catalytic</note>
    </ligand>
</feature>
<keyword evidence="19" id="KW-1015">Disulfide bond</keyword>
<dbReference type="FunFam" id="1.25.50.20:FF:000001">
    <property type="entry name" value="Aminopeptidase"/>
    <property type="match status" value="1"/>
</dbReference>
<reference evidence="29 30" key="1">
    <citation type="submission" date="2015-07" db="EMBL/GenBank/DDBJ databases">
        <title>The genome of Habropoda laboriosa.</title>
        <authorList>
            <person name="Pan H."/>
            <person name="Kapheim K."/>
        </authorList>
    </citation>
    <scope>NUCLEOTIDE SEQUENCE [LARGE SCALE GENOMIC DNA]</scope>
    <source>
        <strain evidence="29">0110345459</strain>
    </source>
</reference>
<dbReference type="PRINTS" id="PR00756">
    <property type="entry name" value="ALADIPTASE"/>
</dbReference>
<evidence type="ECO:0000256" key="25">
    <source>
        <dbReference type="RuleBase" id="RU364040"/>
    </source>
</evidence>
<dbReference type="GO" id="GO:0006508">
    <property type="term" value="P:proteolysis"/>
    <property type="evidence" value="ECO:0007669"/>
    <property type="project" value="UniProtKB-KW"/>
</dbReference>
<dbReference type="Proteomes" id="UP000053825">
    <property type="component" value="Unassembled WGS sequence"/>
</dbReference>
<dbReference type="FunFam" id="1.10.390.10:FF:000006">
    <property type="entry name" value="Puromycin-sensitive aminopeptidase"/>
    <property type="match status" value="1"/>
</dbReference>
<evidence type="ECO:0000256" key="21">
    <source>
        <dbReference type="ARBA" id="ARBA00023288"/>
    </source>
</evidence>
<dbReference type="InterPro" id="IPR034016">
    <property type="entry name" value="M1_APN-typ"/>
</dbReference>
<dbReference type="Gene3D" id="2.60.40.1910">
    <property type="match status" value="1"/>
</dbReference>
<dbReference type="OrthoDB" id="510539at2759"/>
<dbReference type="CDD" id="cd09601">
    <property type="entry name" value="M1_APN-Q_like"/>
    <property type="match status" value="1"/>
</dbReference>
<feature type="domain" description="Aminopeptidase N-like N-terminal" evidence="28">
    <location>
        <begin position="37"/>
        <end position="226"/>
    </location>
</feature>
<evidence type="ECO:0000256" key="17">
    <source>
        <dbReference type="ARBA" id="ARBA00023049"/>
    </source>
</evidence>
<dbReference type="GO" id="GO:0042277">
    <property type="term" value="F:peptide binding"/>
    <property type="evidence" value="ECO:0007669"/>
    <property type="project" value="TreeGrafter"/>
</dbReference>
<dbReference type="GO" id="GO:0008270">
    <property type="term" value="F:zinc ion binding"/>
    <property type="evidence" value="ECO:0007669"/>
    <property type="project" value="UniProtKB-UniRule"/>
</dbReference>
<sequence>MKTKDSRVIHGEVSRDNLSPYYNESMEIEKRLLVDVVPRKYVIVVEPDLKNDEFHGTVRIDIELLKDQNQIVLHSKDLTISSTKLYWEKSQTEIRILSVIHVRKREMVVIKCYRNITLGEYTLKMNFSGSLKGKMSGFYLSSYVDNNTSIRKLAVSQFEPFYARTAFPCFDEPNFKAIFVVRIVYSKKFLYHAQSNMPIAKTETMKDNSDKTIAYFNPSPPMSTYLVAFLVSDFHCTGTHVDLLNGSKIPVSVCARPMYSHKVKFALNVAIGAMEYYLNVFQIDYPLPKLDLIAVPDFTAGAMENWGMVTFRETELLHTENDSSCYNMKSVSLTVAHELAHMWFGNLVTMKWWNDLWLNEGFATYMEHVAVDSLFPDWNLMDSFPLYTKYVAMKHDSKLRARAVVKRIENSEEIEEMFDRISYQKVSAVIRMLEDTVGNSKFIRSIRNYLRKYQFRNAESRELFEILGNETRAVVDIVDFVFRWIKFPGFPLINVHRDTKGFRLFRQRFATSKRFQETIDDGSWTIPIRYITSRGDGVRLDWFLANFSCVELSLENSVDWIKLNHNSIGYYIVNYTKDAWDTFSNLLFKDHKVLSATNRADLLHDAFLLAETNLDYSIVMNLTSYLTNEEDYQPWAVATEWFGQMNRLLSKTAILNRFQSYARSLIDKLYHEIGWRVYEKDTFSTRKVLFPFVSREFHVLILNGACSVGHRGCLEAAGRKLRDFLTGNGGTRTLPADVRSIVYSFGLVSLSNDEAGSILEQVSLLLAKQNDAQERERLMIGLTGVQDKDTLNRYLQQATDESFIRKQDFATVLIKIAANPAGLDVAWNFVRSRWEGLLLKYKANEYTLGRIVCAIVSLFKDRQRLQEARQFFLNQPDLKVTENSKRNAIEEIENNINWLDANVRSIDRWLLDHGFD</sequence>
<dbReference type="InterPro" id="IPR027268">
    <property type="entry name" value="Peptidase_M4/M1_CTD_sf"/>
</dbReference>
<dbReference type="InterPro" id="IPR045357">
    <property type="entry name" value="Aminopeptidase_N-like_N"/>
</dbReference>
<accession>A0A0L7RH27</accession>
<dbReference type="InterPro" id="IPR024571">
    <property type="entry name" value="ERAP1-like_C_dom"/>
</dbReference>
<feature type="binding site" evidence="23">
    <location>
        <position position="360"/>
    </location>
    <ligand>
        <name>Zn(2+)</name>
        <dbReference type="ChEBI" id="CHEBI:29105"/>
        <note>catalytic</note>
    </ligand>
</feature>
<dbReference type="GO" id="GO:0005886">
    <property type="term" value="C:plasma membrane"/>
    <property type="evidence" value="ECO:0007669"/>
    <property type="project" value="UniProtKB-SubCell"/>
</dbReference>
<evidence type="ECO:0000256" key="9">
    <source>
        <dbReference type="ARBA" id="ARBA00022670"/>
    </source>
</evidence>
<evidence type="ECO:0000256" key="24">
    <source>
        <dbReference type="PIRSR" id="PIRSR634016-4"/>
    </source>
</evidence>
<keyword evidence="16" id="KW-1133">Transmembrane helix</keyword>
<evidence type="ECO:0000256" key="1">
    <source>
        <dbReference type="ARBA" id="ARBA00001703"/>
    </source>
</evidence>
<evidence type="ECO:0000256" key="22">
    <source>
        <dbReference type="PIRSR" id="PIRSR634016-1"/>
    </source>
</evidence>
<evidence type="ECO:0000256" key="13">
    <source>
        <dbReference type="ARBA" id="ARBA00022833"/>
    </source>
</evidence>
<dbReference type="Pfam" id="PF11838">
    <property type="entry name" value="ERAP1_C"/>
    <property type="match status" value="1"/>
</dbReference>
<dbReference type="InterPro" id="IPR014782">
    <property type="entry name" value="Peptidase_M1_dom"/>
</dbReference>
<keyword evidence="12 25" id="KW-0378">Hydrolase</keyword>
<dbReference type="STRING" id="597456.A0A0L7RH27"/>
<keyword evidence="13 23" id="KW-0862">Zinc</keyword>
<evidence type="ECO:0000256" key="8">
    <source>
        <dbReference type="ARBA" id="ARBA00022622"/>
    </source>
</evidence>
<dbReference type="Pfam" id="PF01433">
    <property type="entry name" value="Peptidase_M1"/>
    <property type="match status" value="1"/>
</dbReference>